<gene>
    <name evidence="6" type="primary">ruvA</name>
    <name evidence="8" type="ORF">SAMN04488129_101127</name>
</gene>
<dbReference type="GO" id="GO:0005737">
    <property type="term" value="C:cytoplasm"/>
    <property type="evidence" value="ECO:0007669"/>
    <property type="project" value="UniProtKB-SubCell"/>
</dbReference>
<evidence type="ECO:0000259" key="7">
    <source>
        <dbReference type="SMART" id="SM00278"/>
    </source>
</evidence>
<dbReference type="GO" id="GO:0005524">
    <property type="term" value="F:ATP binding"/>
    <property type="evidence" value="ECO:0007669"/>
    <property type="project" value="InterPro"/>
</dbReference>
<keyword evidence="1 6" id="KW-0963">Cytoplasm</keyword>
<dbReference type="InterPro" id="IPR003583">
    <property type="entry name" value="Hlx-hairpin-Hlx_DNA-bd_motif"/>
</dbReference>
<organism evidence="8 9">
    <name type="scientific">Halomonas daqiaonensis</name>
    <dbReference type="NCBI Taxonomy" id="650850"/>
    <lineage>
        <taxon>Bacteria</taxon>
        <taxon>Pseudomonadati</taxon>
        <taxon>Pseudomonadota</taxon>
        <taxon>Gammaproteobacteria</taxon>
        <taxon>Oceanospirillales</taxon>
        <taxon>Halomonadaceae</taxon>
        <taxon>Halomonas</taxon>
    </lineage>
</organism>
<feature type="region of interest" description="Domain III" evidence="6">
    <location>
        <begin position="152"/>
        <end position="204"/>
    </location>
</feature>
<keyword evidence="2 6" id="KW-0227">DNA damage</keyword>
<comment type="caution">
    <text evidence="6">Lacks conserved residue(s) required for the propagation of feature annotation.</text>
</comment>
<dbReference type="SUPFAM" id="SSF50249">
    <property type="entry name" value="Nucleic acid-binding proteins"/>
    <property type="match status" value="1"/>
</dbReference>
<keyword evidence="8" id="KW-0347">Helicase</keyword>
<dbReference type="OrthoDB" id="5293449at2"/>
<dbReference type="InterPro" id="IPR012340">
    <property type="entry name" value="NA-bd_OB-fold"/>
</dbReference>
<feature type="domain" description="Helix-hairpin-helix DNA-binding motif class 1" evidence="7">
    <location>
        <begin position="73"/>
        <end position="92"/>
    </location>
</feature>
<keyword evidence="9" id="KW-1185">Reference proteome</keyword>
<dbReference type="GO" id="GO:0006310">
    <property type="term" value="P:DNA recombination"/>
    <property type="evidence" value="ECO:0007669"/>
    <property type="project" value="UniProtKB-UniRule"/>
</dbReference>
<keyword evidence="8" id="KW-0067">ATP-binding</keyword>
<dbReference type="HAMAP" id="MF_00031">
    <property type="entry name" value="DNA_HJ_migration_RuvA"/>
    <property type="match status" value="1"/>
</dbReference>
<dbReference type="Gene3D" id="2.40.50.140">
    <property type="entry name" value="Nucleic acid-binding proteins"/>
    <property type="match status" value="1"/>
</dbReference>
<dbReference type="InterPro" id="IPR036267">
    <property type="entry name" value="RuvA_C_sf"/>
</dbReference>
<evidence type="ECO:0000313" key="9">
    <source>
        <dbReference type="Proteomes" id="UP000198807"/>
    </source>
</evidence>
<evidence type="ECO:0000256" key="3">
    <source>
        <dbReference type="ARBA" id="ARBA00023125"/>
    </source>
</evidence>
<dbReference type="InterPro" id="IPR013849">
    <property type="entry name" value="DNA_helicase_Holl-junc_RuvA_I"/>
</dbReference>
<evidence type="ECO:0000256" key="6">
    <source>
        <dbReference type="HAMAP-Rule" id="MF_00031"/>
    </source>
</evidence>
<name>A0A1H7FHI6_9GAMM</name>
<dbReference type="GO" id="GO:0048476">
    <property type="term" value="C:Holliday junction resolvase complex"/>
    <property type="evidence" value="ECO:0007669"/>
    <property type="project" value="UniProtKB-UniRule"/>
</dbReference>
<dbReference type="AlphaFoldDB" id="A0A1H7FHI6"/>
<keyword evidence="3 6" id="KW-0238">DNA-binding</keyword>
<comment type="subcellular location">
    <subcellularLocation>
        <location evidence="6">Cytoplasm</location>
    </subcellularLocation>
</comment>
<comment type="function">
    <text evidence="6">The RuvA-RuvB-RuvC complex processes Holliday junction (HJ) DNA during genetic recombination and DNA repair, while the RuvA-RuvB complex plays an important role in the rescue of blocked DNA replication forks via replication fork reversal (RFR). RuvA specifically binds to HJ cruciform DNA, conferring on it an open structure. The RuvB hexamer acts as an ATP-dependent pump, pulling dsDNA into and through the RuvAB complex. HJ branch migration allows RuvC to scan DNA until it finds its consensus sequence, where it cleaves and resolves the cruciform DNA.</text>
</comment>
<keyword evidence="8" id="KW-0378">Hydrolase</keyword>
<dbReference type="Gene3D" id="1.10.150.20">
    <property type="entry name" value="5' to 3' exonuclease, C-terminal subdomain"/>
    <property type="match status" value="1"/>
</dbReference>
<dbReference type="GO" id="GO:0009379">
    <property type="term" value="C:Holliday junction helicase complex"/>
    <property type="evidence" value="ECO:0007669"/>
    <property type="project" value="InterPro"/>
</dbReference>
<evidence type="ECO:0000256" key="5">
    <source>
        <dbReference type="ARBA" id="ARBA00023204"/>
    </source>
</evidence>
<keyword evidence="8" id="KW-0547">Nucleotide-binding</keyword>
<comment type="similarity">
    <text evidence="6">Belongs to the RuvA family.</text>
</comment>
<dbReference type="SMART" id="SM00278">
    <property type="entry name" value="HhH1"/>
    <property type="match status" value="2"/>
</dbReference>
<dbReference type="Gene3D" id="1.10.8.10">
    <property type="entry name" value="DNA helicase RuvA subunit, C-terminal domain"/>
    <property type="match status" value="1"/>
</dbReference>
<evidence type="ECO:0000256" key="2">
    <source>
        <dbReference type="ARBA" id="ARBA00022763"/>
    </source>
</evidence>
<feature type="domain" description="Helix-hairpin-helix DNA-binding motif class 1" evidence="7">
    <location>
        <begin position="108"/>
        <end position="127"/>
    </location>
</feature>
<feature type="region of interest" description="Domain I" evidence="6">
    <location>
        <begin position="1"/>
        <end position="64"/>
    </location>
</feature>
<keyword evidence="4 6" id="KW-0233">DNA recombination</keyword>
<evidence type="ECO:0000313" key="8">
    <source>
        <dbReference type="EMBL" id="SEK25439.1"/>
    </source>
</evidence>
<dbReference type="InterPro" id="IPR000085">
    <property type="entry name" value="RuvA"/>
</dbReference>
<dbReference type="SUPFAM" id="SSF47781">
    <property type="entry name" value="RuvA domain 2-like"/>
    <property type="match status" value="1"/>
</dbReference>
<protein>
    <recommendedName>
        <fullName evidence="6">Holliday junction branch migration complex subunit RuvA</fullName>
    </recommendedName>
</protein>
<dbReference type="GO" id="GO:0000400">
    <property type="term" value="F:four-way junction DNA binding"/>
    <property type="evidence" value="ECO:0007669"/>
    <property type="project" value="UniProtKB-UniRule"/>
</dbReference>
<dbReference type="Pfam" id="PF01330">
    <property type="entry name" value="RuvA_N"/>
    <property type="match status" value="1"/>
</dbReference>
<dbReference type="InterPro" id="IPR011114">
    <property type="entry name" value="RuvA_C"/>
</dbReference>
<dbReference type="STRING" id="650850.SAMN04488129_101127"/>
<dbReference type="Pfam" id="PF07499">
    <property type="entry name" value="RuvA_C"/>
    <property type="match status" value="1"/>
</dbReference>
<keyword evidence="5 6" id="KW-0234">DNA repair</keyword>
<proteinExistence type="inferred from homology"/>
<dbReference type="NCBIfam" id="TIGR00084">
    <property type="entry name" value="ruvA"/>
    <property type="match status" value="1"/>
</dbReference>
<dbReference type="Pfam" id="PF14520">
    <property type="entry name" value="HHH_5"/>
    <property type="match status" value="1"/>
</dbReference>
<dbReference type="InterPro" id="IPR010994">
    <property type="entry name" value="RuvA_2-like"/>
</dbReference>
<evidence type="ECO:0000256" key="4">
    <source>
        <dbReference type="ARBA" id="ARBA00023172"/>
    </source>
</evidence>
<reference evidence="9" key="1">
    <citation type="submission" date="2016-10" db="EMBL/GenBank/DDBJ databases">
        <authorList>
            <person name="Varghese N."/>
            <person name="Submissions S."/>
        </authorList>
    </citation>
    <scope>NUCLEOTIDE SEQUENCE [LARGE SCALE GENOMIC DNA]</scope>
    <source>
        <strain evidence="9">CGMCC 1.9150</strain>
    </source>
</reference>
<sequence>MIGRLRGTLLEKQPPWMVVDVAGVGYELEASMTTLVALPSTGEPVSLYTHLTIRDDAHLLYGFAREQERALFRALIKVNGIGPKLALGILSGMDEDAFVRCVMDDDVKALTRLPGVGKKTAERLIIEMRDRFPHWEQPGELAVGSKGTLGSVSSGAADPIADAEAALVSLGYKPAEAARMLVGLEESGSTEAMIKAALTRRLAG</sequence>
<evidence type="ECO:0000256" key="1">
    <source>
        <dbReference type="ARBA" id="ARBA00022490"/>
    </source>
</evidence>
<comment type="subunit">
    <text evidence="6">Homotetramer. Forms an RuvA(8)-RuvB(12)-Holliday junction (HJ) complex. HJ DNA is sandwiched between 2 RuvA tetramers; dsDNA enters through RuvA and exits via RuvB. An RuvB hexamer assembles on each DNA strand where it exits the tetramer. Each RuvB hexamer is contacted by two RuvA subunits (via domain III) on 2 adjacent RuvB subunits; this complex drives branch migration. In the full resolvosome a probable DNA-RuvA(4)-RuvB(12)-RuvC(2) complex forms which resolves the HJ.</text>
</comment>
<dbReference type="RefSeq" id="WP_089709713.1">
    <property type="nucleotide sequence ID" value="NZ_FOBC01000001.1"/>
</dbReference>
<dbReference type="CDD" id="cd14332">
    <property type="entry name" value="UBA_RuvA_C"/>
    <property type="match status" value="1"/>
</dbReference>
<accession>A0A1H7FHI6</accession>
<dbReference type="Proteomes" id="UP000198807">
    <property type="component" value="Unassembled WGS sequence"/>
</dbReference>
<dbReference type="SUPFAM" id="SSF46929">
    <property type="entry name" value="DNA helicase RuvA subunit, C-terminal domain"/>
    <property type="match status" value="1"/>
</dbReference>
<dbReference type="GO" id="GO:0009378">
    <property type="term" value="F:four-way junction helicase activity"/>
    <property type="evidence" value="ECO:0007669"/>
    <property type="project" value="InterPro"/>
</dbReference>
<comment type="domain">
    <text evidence="6">Has three domains with a flexible linker between the domains II and III and assumes an 'L' shape. Domain III is highly mobile and contacts RuvB.</text>
</comment>
<dbReference type="EMBL" id="FOBC01000001">
    <property type="protein sequence ID" value="SEK25439.1"/>
    <property type="molecule type" value="Genomic_DNA"/>
</dbReference>
<dbReference type="GO" id="GO:0006281">
    <property type="term" value="P:DNA repair"/>
    <property type="evidence" value="ECO:0007669"/>
    <property type="project" value="UniProtKB-UniRule"/>
</dbReference>